<feature type="domain" description="tRNA wybutosine-synthesis" evidence="1">
    <location>
        <begin position="191"/>
        <end position="232"/>
    </location>
</feature>
<reference evidence="3 4" key="1">
    <citation type="submission" date="2018-09" db="EMBL/GenBank/DDBJ databases">
        <title>Nocardia yunnanensis sp. nov., an actinomycete isolated from a soil sample.</title>
        <authorList>
            <person name="Zhang J."/>
        </authorList>
    </citation>
    <scope>NUCLEOTIDE SEQUENCE [LARGE SCALE GENOMIC DNA]</scope>
    <source>
        <strain evidence="3 4">CFHS0054</strain>
    </source>
</reference>
<evidence type="ECO:0000313" key="4">
    <source>
        <dbReference type="Proteomes" id="UP000267164"/>
    </source>
</evidence>
<dbReference type="Pfam" id="PF11716">
    <property type="entry name" value="MDMPI_N"/>
    <property type="match status" value="1"/>
</dbReference>
<evidence type="ECO:0000259" key="2">
    <source>
        <dbReference type="Pfam" id="PF11716"/>
    </source>
</evidence>
<dbReference type="SUPFAM" id="SSF109854">
    <property type="entry name" value="DinB/YfiT-like putative metalloenzymes"/>
    <property type="match status" value="1"/>
</dbReference>
<dbReference type="EMBL" id="CP032568">
    <property type="protein sequence ID" value="AYF75403.1"/>
    <property type="molecule type" value="Genomic_DNA"/>
</dbReference>
<accession>A0A386ZDZ4</accession>
<dbReference type="Gene3D" id="1.20.120.450">
    <property type="entry name" value="dinb family like domain"/>
    <property type="match status" value="1"/>
</dbReference>
<evidence type="ECO:0000259" key="1">
    <source>
        <dbReference type="Pfam" id="PF08608"/>
    </source>
</evidence>
<dbReference type="OrthoDB" id="113180at2"/>
<dbReference type="InterPro" id="IPR017517">
    <property type="entry name" value="Maleyloyr_isom"/>
</dbReference>
<dbReference type="Proteomes" id="UP000267164">
    <property type="component" value="Chromosome"/>
</dbReference>
<sequence length="257" mass="27901">MLDYGLDMSEVKRDLAIPDLVAEGEELDALVSAHDDWSAPTAAAGWTIAHQIAHLAVADANVVLAIRSPEKFESVSNRAAAEGRQVADLDAAAGAAKPRTELLDEWRTGRAEIAAALRDIPVEQPFPWFRSDVTATLMVALRVMETWAHGQDIFDALHVSRRPTARLRSIAALGVAGLGLAFYAAQLPIPTGPFRVELDAPDGDTWTWGPEDAGQRVRGSALDFCLRVTQRRALAETGLRAVGAEARFWLENARVFL</sequence>
<protein>
    <submittedName>
        <fullName evidence="3">TIGR03084 family protein</fullName>
    </submittedName>
</protein>
<proteinExistence type="predicted"/>
<dbReference type="NCBIfam" id="TIGR03084">
    <property type="entry name" value="TIGR03084 family metal-binding protein"/>
    <property type="match status" value="1"/>
</dbReference>
<dbReference type="GO" id="GO:0046872">
    <property type="term" value="F:metal ion binding"/>
    <property type="evidence" value="ECO:0007669"/>
    <property type="project" value="InterPro"/>
</dbReference>
<keyword evidence="4" id="KW-1185">Reference proteome</keyword>
<gene>
    <name evidence="3" type="ORF">D7D52_17790</name>
</gene>
<dbReference type="InterPro" id="IPR034660">
    <property type="entry name" value="DinB/YfiT-like"/>
</dbReference>
<organism evidence="3 4">
    <name type="scientific">Nocardia yunnanensis</name>
    <dbReference type="NCBI Taxonomy" id="2382165"/>
    <lineage>
        <taxon>Bacteria</taxon>
        <taxon>Bacillati</taxon>
        <taxon>Actinomycetota</taxon>
        <taxon>Actinomycetes</taxon>
        <taxon>Mycobacteriales</taxon>
        <taxon>Nocardiaceae</taxon>
        <taxon>Nocardia</taxon>
    </lineage>
</organism>
<evidence type="ECO:0000313" key="3">
    <source>
        <dbReference type="EMBL" id="AYF75403.1"/>
    </source>
</evidence>
<dbReference type="InterPro" id="IPR024344">
    <property type="entry name" value="MDMPI_metal-binding"/>
</dbReference>
<dbReference type="KEGG" id="nyu:D7D52_17790"/>
<dbReference type="NCBIfam" id="TIGR03083">
    <property type="entry name" value="maleylpyruvate isomerase family mycothiol-dependent enzyme"/>
    <property type="match status" value="1"/>
</dbReference>
<feature type="domain" description="Mycothiol-dependent maleylpyruvate isomerase metal-binding" evidence="2">
    <location>
        <begin position="22"/>
        <end position="153"/>
    </location>
</feature>
<dbReference type="AlphaFoldDB" id="A0A386ZDZ4"/>
<dbReference type="InterPro" id="IPR017518">
    <property type="entry name" value="CHP03084"/>
</dbReference>
<dbReference type="Pfam" id="PF08608">
    <property type="entry name" value="Wyosine_form"/>
    <property type="match status" value="1"/>
</dbReference>
<name>A0A386ZDZ4_9NOCA</name>
<dbReference type="RefSeq" id="WP_120737880.1">
    <property type="nucleotide sequence ID" value="NZ_CP032568.1"/>
</dbReference>
<dbReference type="InterPro" id="IPR013917">
    <property type="entry name" value="tRNA_wybutosine-synth"/>
</dbReference>